<reference evidence="9" key="1">
    <citation type="submission" date="2022-11" db="UniProtKB">
        <authorList>
            <consortium name="WormBaseParasite"/>
        </authorList>
    </citation>
    <scope>IDENTIFICATION</scope>
</reference>
<name>A0A915HXK3_ROMCU</name>
<dbReference type="InterPro" id="IPR026939">
    <property type="entry name" value="ZNF706/At2g23090_sf"/>
</dbReference>
<dbReference type="InterPro" id="IPR013087">
    <property type="entry name" value="Znf_C2H2_type"/>
</dbReference>
<evidence type="ECO:0000256" key="1">
    <source>
        <dbReference type="ARBA" id="ARBA00004123"/>
    </source>
</evidence>
<proteinExistence type="predicted"/>
<feature type="compositionally biased region" description="Basic and acidic residues" evidence="5">
    <location>
        <begin position="52"/>
        <end position="62"/>
    </location>
</feature>
<dbReference type="WBParaSite" id="nRc.2.0.1.t06614-RA">
    <property type="protein sequence ID" value="nRc.2.0.1.t06614-RA"/>
    <property type="gene ID" value="nRc.2.0.1.g06614"/>
</dbReference>
<evidence type="ECO:0000256" key="4">
    <source>
        <dbReference type="ARBA" id="ARBA00023242"/>
    </source>
</evidence>
<feature type="compositionally biased region" description="Basic and acidic residues" evidence="5">
    <location>
        <begin position="17"/>
        <end position="30"/>
    </location>
</feature>
<evidence type="ECO:0000313" key="8">
    <source>
        <dbReference type="Proteomes" id="UP000887565"/>
    </source>
</evidence>
<dbReference type="SUPFAM" id="SSF118359">
    <property type="entry name" value="Expressed protein At2g23090/F21P24.15"/>
    <property type="match status" value="1"/>
</dbReference>
<keyword evidence="8" id="KW-1185">Reference proteome</keyword>
<dbReference type="InterPro" id="IPR007513">
    <property type="entry name" value="SERF-like_N"/>
</dbReference>
<feature type="region of interest" description="Disordered" evidence="5">
    <location>
        <begin position="1"/>
        <end position="34"/>
    </location>
</feature>
<protein>
    <submittedName>
        <fullName evidence="9">Small EDRK-rich factor-like N-terminal domain-containing protein</fullName>
    </submittedName>
</protein>
<feature type="compositionally biased region" description="Low complexity" evidence="5">
    <location>
        <begin position="1"/>
        <end position="13"/>
    </location>
</feature>
<dbReference type="Pfam" id="PF04419">
    <property type="entry name" value="SERF-like_N"/>
    <property type="match status" value="1"/>
</dbReference>
<organism evidence="8 9">
    <name type="scientific">Romanomermis culicivorax</name>
    <name type="common">Nematode worm</name>
    <dbReference type="NCBI Taxonomy" id="13658"/>
    <lineage>
        <taxon>Eukaryota</taxon>
        <taxon>Metazoa</taxon>
        <taxon>Ecdysozoa</taxon>
        <taxon>Nematoda</taxon>
        <taxon>Enoplea</taxon>
        <taxon>Dorylaimia</taxon>
        <taxon>Mermithida</taxon>
        <taxon>Mermithoidea</taxon>
        <taxon>Mermithidae</taxon>
        <taxon>Romanomermis</taxon>
    </lineage>
</organism>
<accession>A0A915HXK3</accession>
<dbReference type="GO" id="GO:0005737">
    <property type="term" value="C:cytoplasm"/>
    <property type="evidence" value="ECO:0007669"/>
    <property type="project" value="UniProtKB-SubCell"/>
</dbReference>
<feature type="domain" description="C2H2-type" evidence="7">
    <location>
        <begin position="39"/>
        <end position="58"/>
    </location>
</feature>
<feature type="region of interest" description="Disordered" evidence="5">
    <location>
        <begin position="49"/>
        <end position="79"/>
    </location>
</feature>
<sequence>MARGQQKLQSQQKNLKKQQDLKKQQNHDQKSAASKALVFQCSVCKTQMPDPKTYRQHFENKHPKLPLPADLQDAPTTSS</sequence>
<evidence type="ECO:0000259" key="6">
    <source>
        <dbReference type="Pfam" id="PF04419"/>
    </source>
</evidence>
<comment type="subcellular location">
    <subcellularLocation>
        <location evidence="2">Cytoplasm</location>
    </subcellularLocation>
    <subcellularLocation>
        <location evidence="1">Nucleus</location>
    </subcellularLocation>
</comment>
<evidence type="ECO:0000256" key="3">
    <source>
        <dbReference type="ARBA" id="ARBA00022490"/>
    </source>
</evidence>
<dbReference type="GO" id="GO:0005634">
    <property type="term" value="C:nucleus"/>
    <property type="evidence" value="ECO:0007669"/>
    <property type="project" value="UniProtKB-SubCell"/>
</dbReference>
<dbReference type="OMA" id="QIGDHYS"/>
<dbReference type="Gene3D" id="4.10.1050.10">
    <property type="entry name" value="At2g23090-like"/>
    <property type="match status" value="1"/>
</dbReference>
<dbReference type="Proteomes" id="UP000887565">
    <property type="component" value="Unplaced"/>
</dbReference>
<feature type="domain" description="Small EDRK-rich factor-like N-terminal" evidence="6">
    <location>
        <begin position="1"/>
        <end position="37"/>
    </location>
</feature>
<evidence type="ECO:0000313" key="9">
    <source>
        <dbReference type="WBParaSite" id="nRc.2.0.1.t06614-RA"/>
    </source>
</evidence>
<keyword evidence="4" id="KW-0539">Nucleus</keyword>
<dbReference type="AlphaFoldDB" id="A0A915HXK3"/>
<evidence type="ECO:0000259" key="7">
    <source>
        <dbReference type="Pfam" id="PF12874"/>
    </source>
</evidence>
<keyword evidence="3" id="KW-0963">Cytoplasm</keyword>
<dbReference type="PANTHER" id="PTHR21213">
    <property type="entry name" value="GEO09665P1-RELATED"/>
    <property type="match status" value="1"/>
</dbReference>
<evidence type="ECO:0000256" key="5">
    <source>
        <dbReference type="SAM" id="MobiDB-lite"/>
    </source>
</evidence>
<dbReference type="Pfam" id="PF12874">
    <property type="entry name" value="zf-met"/>
    <property type="match status" value="1"/>
</dbReference>
<dbReference type="InterPro" id="IPR045230">
    <property type="entry name" value="MBS1/2-like"/>
</dbReference>
<evidence type="ECO:0000256" key="2">
    <source>
        <dbReference type="ARBA" id="ARBA00004496"/>
    </source>
</evidence>
<dbReference type="PANTHER" id="PTHR21213:SF0">
    <property type="entry name" value="ZINC FINGER PROTEIN 706"/>
    <property type="match status" value="1"/>
</dbReference>